<reference evidence="10" key="1">
    <citation type="submission" date="2019-08" db="EMBL/GenBank/DDBJ databases">
        <authorList>
            <person name="Kucharzyk K."/>
            <person name="Murdoch R.W."/>
            <person name="Higgins S."/>
            <person name="Loffler F."/>
        </authorList>
    </citation>
    <scope>NUCLEOTIDE SEQUENCE</scope>
</reference>
<dbReference type="GO" id="GO:0005886">
    <property type="term" value="C:plasma membrane"/>
    <property type="evidence" value="ECO:0007669"/>
    <property type="project" value="UniProtKB-SubCell"/>
</dbReference>
<keyword evidence="5 8" id="KW-0812">Transmembrane</keyword>
<dbReference type="PANTHER" id="PTHR42929">
    <property type="entry name" value="INNER MEMBRANE ABC TRANSPORTER PERMEASE PROTEIN YDCU-RELATED-RELATED"/>
    <property type="match status" value="1"/>
</dbReference>
<dbReference type="CDD" id="cd06261">
    <property type="entry name" value="TM_PBP2"/>
    <property type="match status" value="1"/>
</dbReference>
<evidence type="ECO:0000259" key="9">
    <source>
        <dbReference type="PROSITE" id="PS50928"/>
    </source>
</evidence>
<dbReference type="InterPro" id="IPR035906">
    <property type="entry name" value="MetI-like_sf"/>
</dbReference>
<dbReference type="SUPFAM" id="SSF161098">
    <property type="entry name" value="MetI-like"/>
    <property type="match status" value="1"/>
</dbReference>
<evidence type="ECO:0000313" key="10">
    <source>
        <dbReference type="EMBL" id="MPM95015.1"/>
    </source>
</evidence>
<sequence length="282" mass="31808">MNKKDRIPILATVSPATVWLVIFVAVPLFYIVLISFSAMENRKIVYEFTLENYKDVFSMLYASVYFDSFVIAFFNTVVCILVGYPMAYFIAKAPKKKQKLYSTLLMIPFYTNLVIRLNGWRQILDKSGYINKSLLTLHIVSDPIQFMNTRGAVILGMVYALLPFMVLPLISSINNLDKTLLEASYDLGLGKVKTFLHVTLPLTKPGIFSGTIMVFIPTMAYFFISDILGGGTHKLIGNLIQLQFNQSYNWPLGAAFSVILIVLTLILVFIYKRSGGKMDSLV</sequence>
<evidence type="ECO:0000256" key="1">
    <source>
        <dbReference type="ARBA" id="ARBA00004651"/>
    </source>
</evidence>
<comment type="subcellular location">
    <subcellularLocation>
        <location evidence="1">Cell membrane</location>
        <topology evidence="1">Multi-pass membrane protein</topology>
    </subcellularLocation>
</comment>
<keyword evidence="6 8" id="KW-1133">Transmembrane helix</keyword>
<feature type="domain" description="ABC transmembrane type-1" evidence="9">
    <location>
        <begin position="65"/>
        <end position="271"/>
    </location>
</feature>
<evidence type="ECO:0000256" key="6">
    <source>
        <dbReference type="ARBA" id="ARBA00022989"/>
    </source>
</evidence>
<evidence type="ECO:0000256" key="2">
    <source>
        <dbReference type="ARBA" id="ARBA00007069"/>
    </source>
</evidence>
<feature type="transmembrane region" description="Helical" evidence="8">
    <location>
        <begin position="151"/>
        <end position="170"/>
    </location>
</feature>
<proteinExistence type="inferred from homology"/>
<organism evidence="10">
    <name type="scientific">bioreactor metagenome</name>
    <dbReference type="NCBI Taxonomy" id="1076179"/>
    <lineage>
        <taxon>unclassified sequences</taxon>
        <taxon>metagenomes</taxon>
        <taxon>ecological metagenomes</taxon>
    </lineage>
</organism>
<gene>
    <name evidence="10" type="primary">potB_15</name>
    <name evidence="10" type="ORF">SDC9_142164</name>
</gene>
<dbReference type="PROSITE" id="PS50928">
    <property type="entry name" value="ABC_TM1"/>
    <property type="match status" value="1"/>
</dbReference>
<feature type="transmembrane region" description="Helical" evidence="8">
    <location>
        <begin position="248"/>
        <end position="271"/>
    </location>
</feature>
<comment type="caution">
    <text evidence="10">The sequence shown here is derived from an EMBL/GenBank/DDBJ whole genome shotgun (WGS) entry which is preliminary data.</text>
</comment>
<dbReference type="InterPro" id="IPR000515">
    <property type="entry name" value="MetI-like"/>
</dbReference>
<feature type="transmembrane region" description="Helical" evidence="8">
    <location>
        <begin position="12"/>
        <end position="39"/>
    </location>
</feature>
<dbReference type="PANTHER" id="PTHR42929:SF1">
    <property type="entry name" value="INNER MEMBRANE ABC TRANSPORTER PERMEASE PROTEIN YDCU-RELATED"/>
    <property type="match status" value="1"/>
</dbReference>
<dbReference type="AlphaFoldDB" id="A0A645E0D7"/>
<comment type="similarity">
    <text evidence="2">Belongs to the binding-protein-dependent transport system permease family. CysTW subfamily.</text>
</comment>
<keyword evidence="7 8" id="KW-0472">Membrane</keyword>
<name>A0A645E0D7_9ZZZZ</name>
<dbReference type="EMBL" id="VSSQ01041557">
    <property type="protein sequence ID" value="MPM95015.1"/>
    <property type="molecule type" value="Genomic_DNA"/>
</dbReference>
<evidence type="ECO:0000256" key="5">
    <source>
        <dbReference type="ARBA" id="ARBA00022692"/>
    </source>
</evidence>
<evidence type="ECO:0000256" key="3">
    <source>
        <dbReference type="ARBA" id="ARBA00022448"/>
    </source>
</evidence>
<accession>A0A645E0D7</accession>
<feature type="transmembrane region" description="Helical" evidence="8">
    <location>
        <begin position="59"/>
        <end position="88"/>
    </location>
</feature>
<feature type="transmembrane region" description="Helical" evidence="8">
    <location>
        <begin position="207"/>
        <end position="228"/>
    </location>
</feature>
<keyword evidence="4" id="KW-1003">Cell membrane</keyword>
<dbReference type="Gene3D" id="1.10.3720.10">
    <property type="entry name" value="MetI-like"/>
    <property type="match status" value="1"/>
</dbReference>
<evidence type="ECO:0000256" key="7">
    <source>
        <dbReference type="ARBA" id="ARBA00023136"/>
    </source>
</evidence>
<evidence type="ECO:0000256" key="8">
    <source>
        <dbReference type="SAM" id="Phobius"/>
    </source>
</evidence>
<keyword evidence="3" id="KW-0813">Transport</keyword>
<protein>
    <submittedName>
        <fullName evidence="10">Spermidine/putrescine transport system permease protein PotB</fullName>
    </submittedName>
</protein>
<dbReference type="GO" id="GO:0055085">
    <property type="term" value="P:transmembrane transport"/>
    <property type="evidence" value="ECO:0007669"/>
    <property type="project" value="InterPro"/>
</dbReference>
<dbReference type="Pfam" id="PF00528">
    <property type="entry name" value="BPD_transp_1"/>
    <property type="match status" value="1"/>
</dbReference>
<evidence type="ECO:0000256" key="4">
    <source>
        <dbReference type="ARBA" id="ARBA00022475"/>
    </source>
</evidence>